<organism evidence="6 7">
    <name type="scientific">Nepenthes gracilis</name>
    <name type="common">Slender pitcher plant</name>
    <dbReference type="NCBI Taxonomy" id="150966"/>
    <lineage>
        <taxon>Eukaryota</taxon>
        <taxon>Viridiplantae</taxon>
        <taxon>Streptophyta</taxon>
        <taxon>Embryophyta</taxon>
        <taxon>Tracheophyta</taxon>
        <taxon>Spermatophyta</taxon>
        <taxon>Magnoliopsida</taxon>
        <taxon>eudicotyledons</taxon>
        <taxon>Gunneridae</taxon>
        <taxon>Pentapetalae</taxon>
        <taxon>Caryophyllales</taxon>
        <taxon>Nepenthaceae</taxon>
        <taxon>Nepenthes</taxon>
    </lineage>
</organism>
<name>A0AAD3SZN3_NEPGR</name>
<dbReference type="Pfam" id="PF01027">
    <property type="entry name" value="Bax1-I"/>
    <property type="match status" value="1"/>
</dbReference>
<dbReference type="InterPro" id="IPR006214">
    <property type="entry name" value="Bax_inhibitor_1-related"/>
</dbReference>
<feature type="transmembrane region" description="Helical" evidence="5">
    <location>
        <begin position="69"/>
        <end position="88"/>
    </location>
</feature>
<evidence type="ECO:0000256" key="5">
    <source>
        <dbReference type="RuleBase" id="RU004379"/>
    </source>
</evidence>
<dbReference type="GO" id="GO:0016020">
    <property type="term" value="C:membrane"/>
    <property type="evidence" value="ECO:0007669"/>
    <property type="project" value="UniProtKB-SubCell"/>
</dbReference>
<feature type="transmembrane region" description="Helical" evidence="5">
    <location>
        <begin position="179"/>
        <end position="197"/>
    </location>
</feature>
<sequence>MAKGSGDIEAGNNGQLYPGMTESPQLRWAFIRKVYAIVSMQLFLTAAVAAVVVFVRPIPNYLVSTTPGLAIYIIVVISPFIIMCPLFAYRQRHPVNLILLALFTVAIAFAVGMTCAFVKGSMVLMVFILIQIFIPLGKLSVMLIGFALAILFCGYIIYDTDNLIKRFSYDEYIAAAASLYLDIINLFVALLTIFSGADN</sequence>
<evidence type="ECO:0000313" key="6">
    <source>
        <dbReference type="EMBL" id="GMH19987.1"/>
    </source>
</evidence>
<keyword evidence="7" id="KW-1185">Reference proteome</keyword>
<dbReference type="AlphaFoldDB" id="A0AAD3SZN3"/>
<protein>
    <recommendedName>
        <fullName evidence="8">BI1-like protein</fullName>
    </recommendedName>
</protein>
<evidence type="ECO:0000256" key="2">
    <source>
        <dbReference type="ARBA" id="ARBA00022692"/>
    </source>
</evidence>
<dbReference type="PANTHER" id="PTHR23291">
    <property type="entry name" value="BAX INHIBITOR-RELATED"/>
    <property type="match status" value="1"/>
</dbReference>
<keyword evidence="2 5" id="KW-0812">Transmembrane</keyword>
<evidence type="ECO:0000256" key="3">
    <source>
        <dbReference type="ARBA" id="ARBA00022989"/>
    </source>
</evidence>
<evidence type="ECO:0000313" key="7">
    <source>
        <dbReference type="Proteomes" id="UP001279734"/>
    </source>
</evidence>
<comment type="caution">
    <text evidence="6">The sequence shown here is derived from an EMBL/GenBank/DDBJ whole genome shotgun (WGS) entry which is preliminary data.</text>
</comment>
<reference evidence="6" key="1">
    <citation type="submission" date="2023-05" db="EMBL/GenBank/DDBJ databases">
        <title>Nepenthes gracilis genome sequencing.</title>
        <authorList>
            <person name="Fukushima K."/>
        </authorList>
    </citation>
    <scope>NUCLEOTIDE SEQUENCE</scope>
    <source>
        <strain evidence="6">SING2019-196</strain>
    </source>
</reference>
<proteinExistence type="inferred from homology"/>
<dbReference type="Proteomes" id="UP001279734">
    <property type="component" value="Unassembled WGS sequence"/>
</dbReference>
<keyword evidence="4 5" id="KW-0472">Membrane</keyword>
<dbReference type="PANTHER" id="PTHR23291:SF121">
    <property type="entry name" value="BI1-LIKE PROTEIN"/>
    <property type="match status" value="1"/>
</dbReference>
<evidence type="ECO:0000256" key="4">
    <source>
        <dbReference type="ARBA" id="ARBA00023136"/>
    </source>
</evidence>
<dbReference type="EMBL" id="BSYO01000021">
    <property type="protein sequence ID" value="GMH19987.1"/>
    <property type="molecule type" value="Genomic_DNA"/>
</dbReference>
<evidence type="ECO:0000256" key="1">
    <source>
        <dbReference type="ARBA" id="ARBA00004141"/>
    </source>
</evidence>
<feature type="transmembrane region" description="Helical" evidence="5">
    <location>
        <begin position="100"/>
        <end position="133"/>
    </location>
</feature>
<accession>A0AAD3SZN3</accession>
<gene>
    <name evidence="6" type="ORF">Nepgr_021828</name>
</gene>
<comment type="subcellular location">
    <subcellularLocation>
        <location evidence="1">Membrane</location>
        <topology evidence="1">Multi-pass membrane protein</topology>
    </subcellularLocation>
</comment>
<keyword evidence="3 5" id="KW-1133">Transmembrane helix</keyword>
<comment type="similarity">
    <text evidence="5">Belongs to the BI1 family.</text>
</comment>
<evidence type="ECO:0008006" key="8">
    <source>
        <dbReference type="Google" id="ProtNLM"/>
    </source>
</evidence>
<feature type="transmembrane region" description="Helical" evidence="5">
    <location>
        <begin position="139"/>
        <end position="158"/>
    </location>
</feature>
<feature type="transmembrane region" description="Helical" evidence="5">
    <location>
        <begin position="34"/>
        <end position="57"/>
    </location>
</feature>